<keyword evidence="2" id="KW-1185">Reference proteome</keyword>
<name>A0A7W7WQ33_9ACTN</name>
<evidence type="ECO:0000313" key="2">
    <source>
        <dbReference type="Proteomes" id="UP000578819"/>
    </source>
</evidence>
<dbReference type="EMBL" id="JACHJW010000001">
    <property type="protein sequence ID" value="MBB4959057.1"/>
    <property type="molecule type" value="Genomic_DNA"/>
</dbReference>
<dbReference type="Proteomes" id="UP000578819">
    <property type="component" value="Unassembled WGS sequence"/>
</dbReference>
<sequence length="89" mass="9325">MADRLTMRDGLTVRYFAGARAAAGVDEEAVPLSPSLDRLAESLVDQHGPRLATVLAAASYLVDGVAWHDRQAPLPQGATIDVLPPFAGG</sequence>
<proteinExistence type="predicted"/>
<dbReference type="AlphaFoldDB" id="A0A7W7WQ33"/>
<gene>
    <name evidence="1" type="ORF">FHR38_002790</name>
</gene>
<dbReference type="Gene3D" id="3.10.20.30">
    <property type="match status" value="1"/>
</dbReference>
<organism evidence="1 2">
    <name type="scientific">Micromonospora polyrhachis</name>
    <dbReference type="NCBI Taxonomy" id="1282883"/>
    <lineage>
        <taxon>Bacteria</taxon>
        <taxon>Bacillati</taxon>
        <taxon>Actinomycetota</taxon>
        <taxon>Actinomycetes</taxon>
        <taxon>Micromonosporales</taxon>
        <taxon>Micromonosporaceae</taxon>
        <taxon>Micromonospora</taxon>
    </lineage>
</organism>
<dbReference type="InterPro" id="IPR012675">
    <property type="entry name" value="Beta-grasp_dom_sf"/>
</dbReference>
<reference evidence="1 2" key="1">
    <citation type="submission" date="2020-08" db="EMBL/GenBank/DDBJ databases">
        <title>Sequencing the genomes of 1000 actinobacteria strains.</title>
        <authorList>
            <person name="Klenk H.-P."/>
        </authorList>
    </citation>
    <scope>NUCLEOTIDE SEQUENCE [LARGE SCALE GENOMIC DNA]</scope>
    <source>
        <strain evidence="1 2">DSM 45886</strain>
    </source>
</reference>
<comment type="caution">
    <text evidence="1">The sequence shown here is derived from an EMBL/GenBank/DDBJ whole genome shotgun (WGS) entry which is preliminary data.</text>
</comment>
<accession>A0A7W7WQ33</accession>
<dbReference type="CDD" id="cd17040">
    <property type="entry name" value="Ubl_MoaD_like"/>
    <property type="match status" value="1"/>
</dbReference>
<dbReference type="InterPro" id="IPR016155">
    <property type="entry name" value="Mopterin_synth/thiamin_S_b"/>
</dbReference>
<evidence type="ECO:0000313" key="1">
    <source>
        <dbReference type="EMBL" id="MBB4959057.1"/>
    </source>
</evidence>
<dbReference type="SUPFAM" id="SSF54285">
    <property type="entry name" value="MoaD/ThiS"/>
    <property type="match status" value="1"/>
</dbReference>
<protein>
    <submittedName>
        <fullName evidence="1">Molybdopterin converting factor small subunit</fullName>
    </submittedName>
</protein>